<dbReference type="EMBL" id="JANTHX010000002">
    <property type="protein sequence ID" value="MCS0498055.1"/>
    <property type="molecule type" value="Genomic_DNA"/>
</dbReference>
<protein>
    <submittedName>
        <fullName evidence="3">Acyltransferase</fullName>
    </submittedName>
</protein>
<dbReference type="InterPro" id="IPR011004">
    <property type="entry name" value="Trimer_LpxA-like_sf"/>
</dbReference>
<dbReference type="Proteomes" id="UP001205337">
    <property type="component" value="Unassembled WGS sequence"/>
</dbReference>
<sequence length="190" mass="19825">MSRVGGLIRSMLDVGTYLQGIRLAHFASYSHVRQVRVLDRGADVSFAPNVSFRNAERIRIGDGSHIGEFSVLWAGNSTGRIILGRKALLAPHVTITASNYGIERGTPVMDQRKVERDIVIGDDVWLGANAVVTAGVTIGDGAIVGAGAVVTRDVPAFAIVGGVPAKVIGWRPDATADGVPVGVDAGEVSA</sequence>
<evidence type="ECO:0000313" key="4">
    <source>
        <dbReference type="Proteomes" id="UP001205337"/>
    </source>
</evidence>
<dbReference type="CDD" id="cd04647">
    <property type="entry name" value="LbH_MAT_like"/>
    <property type="match status" value="1"/>
</dbReference>
<accession>A0ABT1ZBI3</accession>
<keyword evidence="2" id="KW-0677">Repeat</keyword>
<dbReference type="InterPro" id="IPR018357">
    <property type="entry name" value="Hexapep_transf_CS"/>
</dbReference>
<dbReference type="PROSITE" id="PS00101">
    <property type="entry name" value="HEXAPEP_TRANSFERASES"/>
    <property type="match status" value="1"/>
</dbReference>
<evidence type="ECO:0000256" key="2">
    <source>
        <dbReference type="ARBA" id="ARBA00022737"/>
    </source>
</evidence>
<dbReference type="GO" id="GO:0016746">
    <property type="term" value="F:acyltransferase activity"/>
    <property type="evidence" value="ECO:0007669"/>
    <property type="project" value="UniProtKB-KW"/>
</dbReference>
<name>A0ABT1ZBI3_9MICO</name>
<keyword evidence="4" id="KW-1185">Reference proteome</keyword>
<dbReference type="RefSeq" id="WP_258796929.1">
    <property type="nucleotide sequence ID" value="NZ_JANTHX010000002.1"/>
</dbReference>
<proteinExistence type="predicted"/>
<evidence type="ECO:0000256" key="1">
    <source>
        <dbReference type="ARBA" id="ARBA00022679"/>
    </source>
</evidence>
<keyword evidence="3" id="KW-0012">Acyltransferase</keyword>
<dbReference type="InterPro" id="IPR051159">
    <property type="entry name" value="Hexapeptide_acetyltransf"/>
</dbReference>
<dbReference type="InterPro" id="IPR001451">
    <property type="entry name" value="Hexapep"/>
</dbReference>
<evidence type="ECO:0000313" key="3">
    <source>
        <dbReference type="EMBL" id="MCS0498055.1"/>
    </source>
</evidence>
<reference evidence="3 4" key="1">
    <citation type="submission" date="2022-08" db="EMBL/GenBank/DDBJ databases">
        <authorList>
            <person name="Li F."/>
        </authorList>
    </citation>
    <scope>NUCLEOTIDE SEQUENCE [LARGE SCALE GENOMIC DNA]</scope>
    <source>
        <strain evidence="3 4">10F1B-8-1</strain>
    </source>
</reference>
<dbReference type="SUPFAM" id="SSF51161">
    <property type="entry name" value="Trimeric LpxA-like enzymes"/>
    <property type="match status" value="1"/>
</dbReference>
<dbReference type="Pfam" id="PF00132">
    <property type="entry name" value="Hexapep"/>
    <property type="match status" value="1"/>
</dbReference>
<dbReference type="PANTHER" id="PTHR23416">
    <property type="entry name" value="SIALIC ACID SYNTHASE-RELATED"/>
    <property type="match status" value="1"/>
</dbReference>
<dbReference type="PANTHER" id="PTHR23416:SF78">
    <property type="entry name" value="LIPOPOLYSACCHARIDE BIOSYNTHESIS O-ACETYL TRANSFERASE WBBJ-RELATED"/>
    <property type="match status" value="1"/>
</dbReference>
<dbReference type="Gene3D" id="2.160.10.10">
    <property type="entry name" value="Hexapeptide repeat proteins"/>
    <property type="match status" value="1"/>
</dbReference>
<keyword evidence="1" id="KW-0808">Transferase</keyword>
<comment type="caution">
    <text evidence="3">The sequence shown here is derived from an EMBL/GenBank/DDBJ whole genome shotgun (WGS) entry which is preliminary data.</text>
</comment>
<organism evidence="3 4">
    <name type="scientific">Protaetiibacter mangrovi</name>
    <dbReference type="NCBI Taxonomy" id="2970926"/>
    <lineage>
        <taxon>Bacteria</taxon>
        <taxon>Bacillati</taxon>
        <taxon>Actinomycetota</taxon>
        <taxon>Actinomycetes</taxon>
        <taxon>Micrococcales</taxon>
        <taxon>Microbacteriaceae</taxon>
        <taxon>Protaetiibacter</taxon>
    </lineage>
</organism>
<gene>
    <name evidence="3" type="ORF">NUH29_00625</name>
</gene>